<keyword evidence="5" id="KW-0456">Lyase</keyword>
<comment type="similarity">
    <text evidence="2">Belongs to the class I fructose-bisphosphate aldolase family.</text>
</comment>
<evidence type="ECO:0000256" key="3">
    <source>
        <dbReference type="ARBA" id="ARBA00013068"/>
    </source>
</evidence>
<dbReference type="SUPFAM" id="SSF51569">
    <property type="entry name" value="Aldolase"/>
    <property type="match status" value="1"/>
</dbReference>
<reference evidence="6 7" key="1">
    <citation type="submission" date="2005-09" db="EMBL/GenBank/DDBJ databases">
        <authorList>
            <person name="Mural R.J."/>
            <person name="Li P.W."/>
            <person name="Adams M.D."/>
            <person name="Amanatides P.G."/>
            <person name="Baden-Tillson H."/>
            <person name="Barnstead M."/>
            <person name="Chin S.H."/>
            <person name="Dew I."/>
            <person name="Evans C.A."/>
            <person name="Ferriera S."/>
            <person name="Flanigan M."/>
            <person name="Fosler C."/>
            <person name="Glodek A."/>
            <person name="Gu Z."/>
            <person name="Holt R.A."/>
            <person name="Jennings D."/>
            <person name="Kraft C.L."/>
            <person name="Lu F."/>
            <person name="Nguyen T."/>
            <person name="Nusskern D.R."/>
            <person name="Pfannkoch C.M."/>
            <person name="Sitter C."/>
            <person name="Sutton G.G."/>
            <person name="Venter J.C."/>
            <person name="Wang Z."/>
            <person name="Woodage T."/>
            <person name="Zheng X.H."/>
            <person name="Zhong F."/>
        </authorList>
    </citation>
    <scope>NUCLEOTIDE SEQUENCE [LARGE SCALE GENOMIC DNA]</scope>
    <source>
        <strain>BN</strain>
        <strain evidence="7">Sprague-Dawley</strain>
    </source>
</reference>
<dbReference type="EMBL" id="CH473956">
    <property type="protein sequence ID" value="EDM17387.1"/>
    <property type="molecule type" value="Genomic_DNA"/>
</dbReference>
<dbReference type="GO" id="GO:0004332">
    <property type="term" value="F:fructose-bisphosphate aldolase activity"/>
    <property type="evidence" value="ECO:0007669"/>
    <property type="project" value="UniProtKB-EC"/>
</dbReference>
<evidence type="ECO:0000313" key="6">
    <source>
        <dbReference type="EMBL" id="EDM17387.1"/>
    </source>
</evidence>
<comment type="pathway">
    <text evidence="1">Carbohydrate degradation; glycolysis; D-glyceraldehyde 3-phosphate and glycerone phosphate from D-glucose: step 4/4.</text>
</comment>
<sequence>MPHPYPALTPEQKKELADIAHRIVAPGKGILAADESTGSIAKRLQSIGTENTEENRRFYRQLLLTADDRVNPCIGGVILFHETLYQKADDGRPFPQVIKSKGGVVGIKVDKGVVPLAGTNGETTTQGLDGLSERCAQLFPITLAALVCAVLSVNAKSAIPSSPLPINSYLRGCLFVVHVL</sequence>
<dbReference type="Gene3D" id="3.20.20.70">
    <property type="entry name" value="Aldolase class I"/>
    <property type="match status" value="1"/>
</dbReference>
<evidence type="ECO:0000256" key="1">
    <source>
        <dbReference type="ARBA" id="ARBA00004714"/>
    </source>
</evidence>
<organism evidence="6 7">
    <name type="scientific">Rattus norvegicus</name>
    <name type="common">Rat</name>
    <dbReference type="NCBI Taxonomy" id="10116"/>
    <lineage>
        <taxon>Eukaryota</taxon>
        <taxon>Metazoa</taxon>
        <taxon>Chordata</taxon>
        <taxon>Craniata</taxon>
        <taxon>Vertebrata</taxon>
        <taxon>Euteleostomi</taxon>
        <taxon>Mammalia</taxon>
        <taxon>Eutheria</taxon>
        <taxon>Euarchontoglires</taxon>
        <taxon>Glires</taxon>
        <taxon>Rodentia</taxon>
        <taxon>Myomorpha</taxon>
        <taxon>Muroidea</taxon>
        <taxon>Muridae</taxon>
        <taxon>Murinae</taxon>
        <taxon>Rattus</taxon>
    </lineage>
</organism>
<dbReference type="InterPro" id="IPR013785">
    <property type="entry name" value="Aldolase_TIM"/>
</dbReference>
<dbReference type="EC" id="4.1.2.13" evidence="3"/>
<evidence type="ECO:0000256" key="2">
    <source>
        <dbReference type="ARBA" id="ARBA00010387"/>
    </source>
</evidence>
<evidence type="ECO:0000256" key="5">
    <source>
        <dbReference type="ARBA" id="ARBA00023239"/>
    </source>
</evidence>
<dbReference type="GO" id="GO:0006096">
    <property type="term" value="P:glycolytic process"/>
    <property type="evidence" value="ECO:0007669"/>
    <property type="project" value="UniProtKB-KW"/>
</dbReference>
<accession>A6I9E2</accession>
<evidence type="ECO:0000313" key="8">
    <source>
        <dbReference type="RGD" id="2089"/>
    </source>
</evidence>
<name>A6I9E2_RAT</name>
<dbReference type="RGD" id="2089">
    <property type="gene designation" value="Aldoa"/>
</dbReference>
<gene>
    <name evidence="6 8" type="primary">Aldoa</name>
    <name evidence="6" type="ORF">rCG_39535</name>
</gene>
<evidence type="ECO:0000256" key="4">
    <source>
        <dbReference type="ARBA" id="ARBA00023152"/>
    </source>
</evidence>
<dbReference type="PANTHER" id="PTHR11627">
    <property type="entry name" value="FRUCTOSE-BISPHOSPHATE ALDOLASE"/>
    <property type="match status" value="1"/>
</dbReference>
<dbReference type="AlphaFoldDB" id="A6I9E2"/>
<dbReference type="Pfam" id="PF00274">
    <property type="entry name" value="Glycolytic"/>
    <property type="match status" value="1"/>
</dbReference>
<dbReference type="Proteomes" id="UP000234681">
    <property type="component" value="Chromosome 1"/>
</dbReference>
<keyword evidence="4" id="KW-0324">Glycolysis</keyword>
<proteinExistence type="inferred from homology"/>
<protein>
    <recommendedName>
        <fullName evidence="3">fructose-bisphosphate aldolase</fullName>
        <ecNumber evidence="3">4.1.2.13</ecNumber>
    </recommendedName>
</protein>
<evidence type="ECO:0000313" key="7">
    <source>
        <dbReference type="Proteomes" id="UP000234681"/>
    </source>
</evidence>
<dbReference type="InterPro" id="IPR000741">
    <property type="entry name" value="FBA_I"/>
</dbReference>